<feature type="compositionally biased region" description="Gly residues" evidence="1">
    <location>
        <begin position="41"/>
        <end position="54"/>
    </location>
</feature>
<organism evidence="2 3">
    <name type="scientific">Oryza sativa subsp. japonica</name>
    <name type="common">Rice</name>
    <dbReference type="NCBI Taxonomy" id="39947"/>
    <lineage>
        <taxon>Eukaryota</taxon>
        <taxon>Viridiplantae</taxon>
        <taxon>Streptophyta</taxon>
        <taxon>Embryophyta</taxon>
        <taxon>Tracheophyta</taxon>
        <taxon>Spermatophyta</taxon>
        <taxon>Magnoliopsida</taxon>
        <taxon>Liliopsida</taxon>
        <taxon>Poales</taxon>
        <taxon>Poaceae</taxon>
        <taxon>BOP clade</taxon>
        <taxon>Oryzoideae</taxon>
        <taxon>Oryzeae</taxon>
        <taxon>Oryzinae</taxon>
        <taxon>Oryza</taxon>
        <taxon>Oryza sativa</taxon>
    </lineage>
</organism>
<evidence type="ECO:0000313" key="3">
    <source>
        <dbReference type="Proteomes" id="UP000000763"/>
    </source>
</evidence>
<accession>Q5WA95</accession>
<gene>
    <name evidence="2" type="primary">P0681F10.34</name>
</gene>
<proteinExistence type="predicted"/>
<reference evidence="3" key="2">
    <citation type="journal article" date="2008" name="Nucleic Acids Res.">
        <title>The rice annotation project database (RAP-DB): 2008 update.</title>
        <authorList>
            <consortium name="The rice annotation project (RAP)"/>
        </authorList>
    </citation>
    <scope>GENOME REANNOTATION</scope>
    <source>
        <strain evidence="3">cv. Nipponbare</strain>
    </source>
</reference>
<feature type="compositionally biased region" description="Basic residues" evidence="1">
    <location>
        <begin position="9"/>
        <end position="23"/>
    </location>
</feature>
<feature type="region of interest" description="Disordered" evidence="1">
    <location>
        <begin position="232"/>
        <end position="258"/>
    </location>
</feature>
<reference evidence="3" key="1">
    <citation type="journal article" date="2005" name="Nature">
        <title>The map-based sequence of the rice genome.</title>
        <authorList>
            <consortium name="International rice genome sequencing project (IRGSP)"/>
            <person name="Matsumoto T."/>
            <person name="Wu J."/>
            <person name="Kanamori H."/>
            <person name="Katayose Y."/>
            <person name="Fujisawa M."/>
            <person name="Namiki N."/>
            <person name="Mizuno H."/>
            <person name="Yamamoto K."/>
            <person name="Antonio B.A."/>
            <person name="Baba T."/>
            <person name="Sakata K."/>
            <person name="Nagamura Y."/>
            <person name="Aoki H."/>
            <person name="Arikawa K."/>
            <person name="Arita K."/>
            <person name="Bito T."/>
            <person name="Chiden Y."/>
            <person name="Fujitsuka N."/>
            <person name="Fukunaka R."/>
            <person name="Hamada M."/>
            <person name="Harada C."/>
            <person name="Hayashi A."/>
            <person name="Hijishita S."/>
            <person name="Honda M."/>
            <person name="Hosokawa S."/>
            <person name="Ichikawa Y."/>
            <person name="Idonuma A."/>
            <person name="Iijima M."/>
            <person name="Ikeda M."/>
            <person name="Ikeno M."/>
            <person name="Ito K."/>
            <person name="Ito S."/>
            <person name="Ito T."/>
            <person name="Ito Y."/>
            <person name="Ito Y."/>
            <person name="Iwabuchi A."/>
            <person name="Kamiya K."/>
            <person name="Karasawa W."/>
            <person name="Kurita K."/>
            <person name="Katagiri S."/>
            <person name="Kikuta A."/>
            <person name="Kobayashi H."/>
            <person name="Kobayashi N."/>
            <person name="Machita K."/>
            <person name="Maehara T."/>
            <person name="Masukawa M."/>
            <person name="Mizubayashi T."/>
            <person name="Mukai Y."/>
            <person name="Nagasaki H."/>
            <person name="Nagata Y."/>
            <person name="Naito S."/>
            <person name="Nakashima M."/>
            <person name="Nakama Y."/>
            <person name="Nakamichi Y."/>
            <person name="Nakamura M."/>
            <person name="Meguro A."/>
            <person name="Negishi M."/>
            <person name="Ohta I."/>
            <person name="Ohta T."/>
            <person name="Okamoto M."/>
            <person name="Ono N."/>
            <person name="Saji S."/>
            <person name="Sakaguchi M."/>
            <person name="Sakai K."/>
            <person name="Shibata M."/>
            <person name="Shimokawa T."/>
            <person name="Song J."/>
            <person name="Takazaki Y."/>
            <person name="Terasawa K."/>
            <person name="Tsugane M."/>
            <person name="Tsuji K."/>
            <person name="Ueda S."/>
            <person name="Waki K."/>
            <person name="Yamagata H."/>
            <person name="Yamamoto M."/>
            <person name="Yamamoto S."/>
            <person name="Yamane H."/>
            <person name="Yoshiki S."/>
            <person name="Yoshihara R."/>
            <person name="Yukawa K."/>
            <person name="Zhong H."/>
            <person name="Yano M."/>
            <person name="Yuan Q."/>
            <person name="Ouyang S."/>
            <person name="Liu J."/>
            <person name="Jones K.M."/>
            <person name="Gansberger K."/>
            <person name="Moffat K."/>
            <person name="Hill J."/>
            <person name="Bera J."/>
            <person name="Fadrosh D."/>
            <person name="Jin S."/>
            <person name="Johri S."/>
            <person name="Kim M."/>
            <person name="Overton L."/>
            <person name="Reardon M."/>
            <person name="Tsitrin T."/>
            <person name="Vuong H."/>
            <person name="Weaver B."/>
            <person name="Ciecko A."/>
            <person name="Tallon L."/>
            <person name="Jackson J."/>
            <person name="Pai G."/>
            <person name="Aken S.V."/>
            <person name="Utterback T."/>
            <person name="Reidmuller S."/>
            <person name="Feldblyum T."/>
            <person name="Hsiao J."/>
            <person name="Zismann V."/>
            <person name="Iobst S."/>
            <person name="de Vazeille A.R."/>
            <person name="Buell C.R."/>
            <person name="Ying K."/>
            <person name="Li Y."/>
            <person name="Lu T."/>
            <person name="Huang Y."/>
            <person name="Zhao Q."/>
            <person name="Feng Q."/>
            <person name="Zhang L."/>
            <person name="Zhu J."/>
            <person name="Weng Q."/>
            <person name="Mu J."/>
            <person name="Lu Y."/>
            <person name="Fan D."/>
            <person name="Liu Y."/>
            <person name="Guan J."/>
            <person name="Zhang Y."/>
            <person name="Yu S."/>
            <person name="Liu X."/>
            <person name="Zhang Y."/>
            <person name="Hong G."/>
            <person name="Han B."/>
            <person name="Choisne N."/>
            <person name="Demange N."/>
            <person name="Orjeda G."/>
            <person name="Samain S."/>
            <person name="Cattolico L."/>
            <person name="Pelletier E."/>
            <person name="Couloux A."/>
            <person name="Segurens B."/>
            <person name="Wincker P."/>
            <person name="D'Hont A."/>
            <person name="Scarpelli C."/>
            <person name="Weissenbach J."/>
            <person name="Salanoubat M."/>
            <person name="Quetier F."/>
            <person name="Yu Y."/>
            <person name="Kim H.R."/>
            <person name="Rambo T."/>
            <person name="Currie J."/>
            <person name="Collura K."/>
            <person name="Luo M."/>
            <person name="Yang T."/>
            <person name="Ammiraju J.S.S."/>
            <person name="Engler F."/>
            <person name="Soderlund C."/>
            <person name="Wing R.A."/>
            <person name="Palmer L.E."/>
            <person name="de la Bastide M."/>
            <person name="Spiegel L."/>
            <person name="Nascimento L."/>
            <person name="Zutavern T."/>
            <person name="O'Shaughnessy A."/>
            <person name="Dike S."/>
            <person name="Dedhia N."/>
            <person name="Preston R."/>
            <person name="Balija V."/>
            <person name="McCombie W.R."/>
            <person name="Chow T."/>
            <person name="Chen H."/>
            <person name="Chung M."/>
            <person name="Chen C."/>
            <person name="Shaw J."/>
            <person name="Wu H."/>
            <person name="Hsiao K."/>
            <person name="Chao Y."/>
            <person name="Chu M."/>
            <person name="Cheng C."/>
            <person name="Hour A."/>
            <person name="Lee P."/>
            <person name="Lin S."/>
            <person name="Lin Y."/>
            <person name="Liou J."/>
            <person name="Liu S."/>
            <person name="Hsing Y."/>
            <person name="Raghuvanshi S."/>
            <person name="Mohanty A."/>
            <person name="Bharti A.K."/>
            <person name="Gaur A."/>
            <person name="Gupta V."/>
            <person name="Kumar D."/>
            <person name="Ravi V."/>
            <person name="Vij S."/>
            <person name="Kapur A."/>
            <person name="Khurana P."/>
            <person name="Khurana P."/>
            <person name="Khurana J.P."/>
            <person name="Tyagi A.K."/>
            <person name="Gaikwad K."/>
            <person name="Singh A."/>
            <person name="Dalal V."/>
            <person name="Srivastava S."/>
            <person name="Dixit A."/>
            <person name="Pal A.K."/>
            <person name="Ghazi I.A."/>
            <person name="Yadav M."/>
            <person name="Pandit A."/>
            <person name="Bhargava A."/>
            <person name="Sureshbabu K."/>
            <person name="Batra K."/>
            <person name="Sharma T.R."/>
            <person name="Mohapatra T."/>
            <person name="Singh N.K."/>
            <person name="Messing J."/>
            <person name="Nelson A.B."/>
            <person name="Fuks G."/>
            <person name="Kavchok S."/>
            <person name="Keizer G."/>
            <person name="Linton E."/>
            <person name="Llaca V."/>
            <person name="Song R."/>
            <person name="Tanyolac B."/>
            <person name="Young S."/>
            <person name="Ho-Il K."/>
            <person name="Hahn J.H."/>
            <person name="Sangsakoo G."/>
            <person name="Vanavichit A."/>
            <person name="de Mattos Luiz.A.T."/>
            <person name="Zimmer P.D."/>
            <person name="Malone G."/>
            <person name="Dellagostin O."/>
            <person name="de Oliveira A.C."/>
            <person name="Bevan M."/>
            <person name="Bancroft I."/>
            <person name="Minx P."/>
            <person name="Cordum H."/>
            <person name="Wilson R."/>
            <person name="Cheng Z."/>
            <person name="Jin W."/>
            <person name="Jiang J."/>
            <person name="Leong S.A."/>
            <person name="Iwama H."/>
            <person name="Gojobori T."/>
            <person name="Itoh T."/>
            <person name="Niimura Y."/>
            <person name="Fujii Y."/>
            <person name="Habara T."/>
            <person name="Sakai H."/>
            <person name="Sato Y."/>
            <person name="Wilson G."/>
            <person name="Kumar K."/>
            <person name="McCouch S."/>
            <person name="Juretic N."/>
            <person name="Hoen D."/>
            <person name="Wright S."/>
            <person name="Bruskiewich R."/>
            <person name="Bureau T."/>
            <person name="Miyao A."/>
            <person name="Hirochika H."/>
            <person name="Nishikawa T."/>
            <person name="Kadowaki K."/>
            <person name="Sugiura M."/>
            <person name="Burr B."/>
            <person name="Sasaki T."/>
        </authorList>
    </citation>
    <scope>NUCLEOTIDE SEQUENCE [LARGE SCALE GENOMIC DNA]</scope>
    <source>
        <strain evidence="3">cv. Nipponbare</strain>
    </source>
</reference>
<dbReference type="EMBL" id="AB026295">
    <property type="protein sequence ID" value="BAD67640.1"/>
    <property type="molecule type" value="Genomic_DNA"/>
</dbReference>
<sequence>MARSPRSMAPRRKSQFRRPRLLRQRPQVDVPDTFCDVPTSRGGGGGGGGGSGGRKTTGNILILAIYRSQSYVFGDGHSIWPMVEPANTNPFPLGLGVHVRIVHGLRACQYNQTNAPSQILDLIDSIEPPYQPSSLSPNEPRIAMDETETERESSAVQVSELADDPEPRCMSLEETKQLIGYMNTIVDSLLKIVDSGYSPYPVEEIHEIIRDIREEGCAAVRRSLDQIRRDLDADDDVGGGENCSATGDEEDVGSVRQQPNTTYQSLSVDAVVRVRGRDEPYRRRNSSSSAAEFLDGNGIGSGGARSGNPRPVLGLYRLPTYSNLKQGYENELADVFRLEYNIALYKKMINRIIEKTMENYSKCENA</sequence>
<evidence type="ECO:0000256" key="1">
    <source>
        <dbReference type="SAM" id="MobiDB-lite"/>
    </source>
</evidence>
<feature type="region of interest" description="Disordered" evidence="1">
    <location>
        <begin position="1"/>
        <end position="54"/>
    </location>
</feature>
<feature type="region of interest" description="Disordered" evidence="1">
    <location>
        <begin position="281"/>
        <end position="306"/>
    </location>
</feature>
<feature type="region of interest" description="Disordered" evidence="1">
    <location>
        <begin position="145"/>
        <end position="165"/>
    </location>
</feature>
<name>Q5WA95_ORYSJ</name>
<protein>
    <submittedName>
        <fullName evidence="2">Uncharacterized protein</fullName>
    </submittedName>
</protein>
<dbReference type="Proteomes" id="UP000000763">
    <property type="component" value="Chromosome 6"/>
</dbReference>
<dbReference type="AlphaFoldDB" id="Q5WA95"/>
<evidence type="ECO:0000313" key="2">
    <source>
        <dbReference type="EMBL" id="BAD67640.1"/>
    </source>
</evidence>